<dbReference type="PANTHER" id="PTHR10039">
    <property type="entry name" value="AMELOGENIN"/>
    <property type="match status" value="1"/>
</dbReference>
<dbReference type="InterPro" id="IPR027417">
    <property type="entry name" value="P-loop_NTPase"/>
</dbReference>
<dbReference type="Pfam" id="PF24883">
    <property type="entry name" value="NPHP3_N"/>
    <property type="match status" value="1"/>
</dbReference>
<feature type="domain" description="Nephrocystin 3-like N-terminal" evidence="2">
    <location>
        <begin position="13"/>
        <end position="131"/>
    </location>
</feature>
<keyword evidence="1" id="KW-0677">Repeat</keyword>
<dbReference type="Proteomes" id="UP000250140">
    <property type="component" value="Unassembled WGS sequence"/>
</dbReference>
<evidence type="ECO:0000313" key="4">
    <source>
        <dbReference type="Proteomes" id="UP000250140"/>
    </source>
</evidence>
<dbReference type="InterPro" id="IPR056884">
    <property type="entry name" value="NPHP3-like_N"/>
</dbReference>
<evidence type="ECO:0000259" key="2">
    <source>
        <dbReference type="Pfam" id="PF24883"/>
    </source>
</evidence>
<evidence type="ECO:0000313" key="3">
    <source>
        <dbReference type="EMBL" id="OCL09187.1"/>
    </source>
</evidence>
<organism evidence="3 4">
    <name type="scientific">Glonium stellatum</name>
    <dbReference type="NCBI Taxonomy" id="574774"/>
    <lineage>
        <taxon>Eukaryota</taxon>
        <taxon>Fungi</taxon>
        <taxon>Dikarya</taxon>
        <taxon>Ascomycota</taxon>
        <taxon>Pezizomycotina</taxon>
        <taxon>Dothideomycetes</taxon>
        <taxon>Pleosporomycetidae</taxon>
        <taxon>Gloniales</taxon>
        <taxon>Gloniaceae</taxon>
        <taxon>Glonium</taxon>
    </lineage>
</organism>
<name>A0A8E2F255_9PEZI</name>
<accession>A0A8E2F255</accession>
<dbReference type="OrthoDB" id="443402at2759"/>
<evidence type="ECO:0000256" key="1">
    <source>
        <dbReference type="ARBA" id="ARBA00022737"/>
    </source>
</evidence>
<dbReference type="EMBL" id="KV749491">
    <property type="protein sequence ID" value="OCL09187.1"/>
    <property type="molecule type" value="Genomic_DNA"/>
</dbReference>
<dbReference type="Gene3D" id="3.40.50.300">
    <property type="entry name" value="P-loop containing nucleotide triphosphate hydrolases"/>
    <property type="match status" value="1"/>
</dbReference>
<protein>
    <recommendedName>
        <fullName evidence="2">Nephrocystin 3-like N-terminal domain-containing protein</fullName>
    </recommendedName>
</protein>
<dbReference type="PANTHER" id="PTHR10039:SF5">
    <property type="entry name" value="NACHT DOMAIN-CONTAINING PROTEIN"/>
    <property type="match status" value="1"/>
</dbReference>
<proteinExistence type="predicted"/>
<dbReference type="AlphaFoldDB" id="A0A8E2F255"/>
<keyword evidence="4" id="KW-1185">Reference proteome</keyword>
<feature type="non-terminal residue" evidence="3">
    <location>
        <position position="257"/>
    </location>
</feature>
<reference evidence="3 4" key="1">
    <citation type="journal article" date="2016" name="Nat. Commun.">
        <title>Ectomycorrhizal ecology is imprinted in the genome of the dominant symbiotic fungus Cenococcum geophilum.</title>
        <authorList>
            <consortium name="DOE Joint Genome Institute"/>
            <person name="Peter M."/>
            <person name="Kohler A."/>
            <person name="Ohm R.A."/>
            <person name="Kuo A."/>
            <person name="Krutzmann J."/>
            <person name="Morin E."/>
            <person name="Arend M."/>
            <person name="Barry K.W."/>
            <person name="Binder M."/>
            <person name="Choi C."/>
            <person name="Clum A."/>
            <person name="Copeland A."/>
            <person name="Grisel N."/>
            <person name="Haridas S."/>
            <person name="Kipfer T."/>
            <person name="LaButti K."/>
            <person name="Lindquist E."/>
            <person name="Lipzen A."/>
            <person name="Maire R."/>
            <person name="Meier B."/>
            <person name="Mihaltcheva S."/>
            <person name="Molinier V."/>
            <person name="Murat C."/>
            <person name="Poggeler S."/>
            <person name="Quandt C.A."/>
            <person name="Sperisen C."/>
            <person name="Tritt A."/>
            <person name="Tisserant E."/>
            <person name="Crous P.W."/>
            <person name="Henrissat B."/>
            <person name="Nehls U."/>
            <person name="Egli S."/>
            <person name="Spatafora J.W."/>
            <person name="Grigoriev I.V."/>
            <person name="Martin F.M."/>
        </authorList>
    </citation>
    <scope>NUCLEOTIDE SEQUENCE [LARGE SCALE GENOMIC DNA]</scope>
    <source>
        <strain evidence="3 4">CBS 207.34</strain>
    </source>
</reference>
<dbReference type="SUPFAM" id="SSF52540">
    <property type="entry name" value="P-loop containing nucleoside triphosphate hydrolases"/>
    <property type="match status" value="1"/>
</dbReference>
<gene>
    <name evidence="3" type="ORF">AOQ84DRAFT_278306</name>
</gene>
<sequence length="257" mass="29958">MLPWAENRMVVRAQCFFWNPGHTLQKSLTGLLRSLLLQLLQQTPDLIPQVVNSSKWNTARTPGNHTIDRSDVELQKTLHEYIFCVRKSTKVFLLIDGLDEFEGTDETREELIDLFKDLASLENVKICLSSRPWNIFRDAFSGFPQLRLEDLTHGDIRKYVNTQLHTHIRFRHLLRYDKRNAERLIAAITDKAAGVFLWVRLVTRELLKGLRDGDDIRILWRKLEGIPADLSEYFQSLMDSIDDHHRQEASVLLQIAL</sequence>